<dbReference type="AlphaFoldDB" id="A0AA35QZ55"/>
<dbReference type="Proteomes" id="UP001174909">
    <property type="component" value="Unassembled WGS sequence"/>
</dbReference>
<dbReference type="InterPro" id="IPR029069">
    <property type="entry name" value="HotDog_dom_sf"/>
</dbReference>
<organism evidence="2 3">
    <name type="scientific">Geodia barretti</name>
    <name type="common">Barrett's horny sponge</name>
    <dbReference type="NCBI Taxonomy" id="519541"/>
    <lineage>
        <taxon>Eukaryota</taxon>
        <taxon>Metazoa</taxon>
        <taxon>Porifera</taxon>
        <taxon>Demospongiae</taxon>
        <taxon>Heteroscleromorpha</taxon>
        <taxon>Tetractinellida</taxon>
        <taxon>Astrophorina</taxon>
        <taxon>Geodiidae</taxon>
        <taxon>Geodia</taxon>
    </lineage>
</organism>
<keyword evidence="3" id="KW-1185">Reference proteome</keyword>
<evidence type="ECO:0000256" key="1">
    <source>
        <dbReference type="SAM" id="SignalP"/>
    </source>
</evidence>
<feature type="chain" id="PRO_5041430361" description="MaoC-like domain-containing protein" evidence="1">
    <location>
        <begin position="17"/>
        <end position="86"/>
    </location>
</feature>
<evidence type="ECO:0008006" key="4">
    <source>
        <dbReference type="Google" id="ProtNLM"/>
    </source>
</evidence>
<comment type="caution">
    <text evidence="2">The sequence shown here is derived from an EMBL/GenBank/DDBJ whole genome shotgun (WGS) entry which is preliminary data.</text>
</comment>
<dbReference type="CDD" id="cd03441">
    <property type="entry name" value="R_hydratase_like"/>
    <property type="match status" value="1"/>
</dbReference>
<keyword evidence="1" id="KW-0732">Signal</keyword>
<sequence>MLTLALVSEMMAGAFGVHWLISGGLRVRFRGAAYPGDRLETVGTVTKAESDGEVNRVTCNVSVLNADTAEQILSGTATVRIAAKPE</sequence>
<reference evidence="2" key="1">
    <citation type="submission" date="2023-03" db="EMBL/GenBank/DDBJ databases">
        <authorList>
            <person name="Steffen K."/>
            <person name="Cardenas P."/>
        </authorList>
    </citation>
    <scope>NUCLEOTIDE SEQUENCE</scope>
</reference>
<evidence type="ECO:0000313" key="2">
    <source>
        <dbReference type="EMBL" id="CAI7997730.1"/>
    </source>
</evidence>
<name>A0AA35QZ55_GEOBA</name>
<evidence type="ECO:0000313" key="3">
    <source>
        <dbReference type="Proteomes" id="UP001174909"/>
    </source>
</evidence>
<dbReference type="SUPFAM" id="SSF54637">
    <property type="entry name" value="Thioesterase/thiol ester dehydrase-isomerase"/>
    <property type="match status" value="1"/>
</dbReference>
<accession>A0AA35QZ55</accession>
<proteinExistence type="predicted"/>
<gene>
    <name evidence="2" type="ORF">GBAR_LOCUS2230</name>
</gene>
<protein>
    <recommendedName>
        <fullName evidence="4">MaoC-like domain-containing protein</fullName>
    </recommendedName>
</protein>
<dbReference type="Gene3D" id="3.10.129.10">
    <property type="entry name" value="Hotdog Thioesterase"/>
    <property type="match status" value="1"/>
</dbReference>
<feature type="signal peptide" evidence="1">
    <location>
        <begin position="1"/>
        <end position="16"/>
    </location>
</feature>
<dbReference type="EMBL" id="CASHTH010000325">
    <property type="protein sequence ID" value="CAI7997730.1"/>
    <property type="molecule type" value="Genomic_DNA"/>
</dbReference>